<dbReference type="AlphaFoldDB" id="A0A061GSM4"/>
<dbReference type="PANTHER" id="PTHR34427">
    <property type="entry name" value="DUF4283 DOMAIN PROTEIN"/>
    <property type="match status" value="1"/>
</dbReference>
<evidence type="ECO:0000313" key="3">
    <source>
        <dbReference type="Proteomes" id="UP000026915"/>
    </source>
</evidence>
<dbReference type="OMA" id="TGHIERE"/>
<dbReference type="PANTHER" id="PTHR34427:SF5">
    <property type="entry name" value="DUF4283 DOMAIN-CONTAINING PROTEIN"/>
    <property type="match status" value="1"/>
</dbReference>
<sequence length="405" mass="45115">MVPIEASISVQGKRRKTHLQALGGTQETTTEPLPPPPPLDGWGKICTGHIEREALHWLECCIVGTSKNYKEPEVISQQIKESGIQGLTIRRLSGLQRLISFHDRKALDEAKQANWNGLFQWFENLVEWAPSMGMKTRHFWVSVSGIPVHAWNWVTFPRIGSLWGSLICLGDENLKLQSFERATMLIYTESLTKIEESFRLAIGNQVFTAYAREFSPDCMLDFPGWLRHEALDPMPTNAVPDAIGLSPSSSGPREMQDGDGLSDPNNNFPILAAEEDTHQPSRNRLDDLSLLGHGNQQVQHHLGSTEEFNSGFLNADECLSQPDLRLVHGELDIIGLNLGSDAICQPNLPLPEHYQVKEGRVEVGGTVVAEVWDSNGEEGRILSKNDKVLSGWIYLSLPSNLNTKN</sequence>
<organism evidence="2 3">
    <name type="scientific">Theobroma cacao</name>
    <name type="common">Cacao</name>
    <name type="synonym">Cocoa</name>
    <dbReference type="NCBI Taxonomy" id="3641"/>
    <lineage>
        <taxon>Eukaryota</taxon>
        <taxon>Viridiplantae</taxon>
        <taxon>Streptophyta</taxon>
        <taxon>Embryophyta</taxon>
        <taxon>Tracheophyta</taxon>
        <taxon>Spermatophyta</taxon>
        <taxon>Magnoliopsida</taxon>
        <taxon>eudicotyledons</taxon>
        <taxon>Gunneridae</taxon>
        <taxon>Pentapetalae</taxon>
        <taxon>rosids</taxon>
        <taxon>malvids</taxon>
        <taxon>Malvales</taxon>
        <taxon>Malvaceae</taxon>
        <taxon>Byttnerioideae</taxon>
        <taxon>Theobroma</taxon>
    </lineage>
</organism>
<dbReference type="Gramene" id="EOY30119">
    <property type="protein sequence ID" value="EOY30119"/>
    <property type="gene ID" value="TCM_037439"/>
</dbReference>
<dbReference type="HOGENOM" id="CLU_680451_0_0_1"/>
<feature type="region of interest" description="Disordered" evidence="1">
    <location>
        <begin position="1"/>
        <end position="37"/>
    </location>
</feature>
<gene>
    <name evidence="2" type="ORF">TCM_037439</name>
</gene>
<protein>
    <submittedName>
        <fullName evidence="2">Uncharacterized protein</fullName>
    </submittedName>
</protein>
<accession>A0A061GSM4</accession>
<feature type="region of interest" description="Disordered" evidence="1">
    <location>
        <begin position="240"/>
        <end position="269"/>
    </location>
</feature>
<dbReference type="Proteomes" id="UP000026915">
    <property type="component" value="Chromosome 9"/>
</dbReference>
<evidence type="ECO:0000256" key="1">
    <source>
        <dbReference type="SAM" id="MobiDB-lite"/>
    </source>
</evidence>
<proteinExistence type="predicted"/>
<dbReference type="EMBL" id="CM001887">
    <property type="protein sequence ID" value="EOY30119.1"/>
    <property type="molecule type" value="Genomic_DNA"/>
</dbReference>
<keyword evidence="3" id="KW-1185">Reference proteome</keyword>
<evidence type="ECO:0000313" key="2">
    <source>
        <dbReference type="EMBL" id="EOY30119.1"/>
    </source>
</evidence>
<dbReference type="STRING" id="3641.A0A061GSM4"/>
<name>A0A061GSM4_THECC</name>
<dbReference type="InParanoid" id="A0A061GSM4"/>
<reference evidence="2 3" key="1">
    <citation type="journal article" date="2013" name="Genome Biol.">
        <title>The genome sequence of the most widely cultivated cacao type and its use to identify candidate genes regulating pod color.</title>
        <authorList>
            <person name="Motamayor J.C."/>
            <person name="Mockaitis K."/>
            <person name="Schmutz J."/>
            <person name="Haiminen N."/>
            <person name="Iii D.L."/>
            <person name="Cornejo O."/>
            <person name="Findley S.D."/>
            <person name="Zheng P."/>
            <person name="Utro F."/>
            <person name="Royaert S."/>
            <person name="Saski C."/>
            <person name="Jenkins J."/>
            <person name="Podicheti R."/>
            <person name="Zhao M."/>
            <person name="Scheffler B.E."/>
            <person name="Stack J.C."/>
            <person name="Feltus F.A."/>
            <person name="Mustiga G.M."/>
            <person name="Amores F."/>
            <person name="Phillips W."/>
            <person name="Marelli J.P."/>
            <person name="May G.D."/>
            <person name="Shapiro H."/>
            <person name="Ma J."/>
            <person name="Bustamante C.D."/>
            <person name="Schnell R.J."/>
            <person name="Main D."/>
            <person name="Gilbert D."/>
            <person name="Parida L."/>
            <person name="Kuhn D.N."/>
        </authorList>
    </citation>
    <scope>NUCLEOTIDE SEQUENCE [LARGE SCALE GENOMIC DNA]</scope>
    <source>
        <strain evidence="3">cv. Matina 1-6</strain>
    </source>
</reference>